<keyword evidence="4" id="KW-0540">Nuclease</keyword>
<dbReference type="InterPro" id="IPR014001">
    <property type="entry name" value="Helicase_ATP-bd"/>
</dbReference>
<dbReference type="NCBIfam" id="NF008521">
    <property type="entry name" value="PRK11448.1"/>
    <property type="match status" value="1"/>
</dbReference>
<dbReference type="GO" id="GO:0005829">
    <property type="term" value="C:cytosol"/>
    <property type="evidence" value="ECO:0007669"/>
    <property type="project" value="TreeGrafter"/>
</dbReference>
<dbReference type="KEGG" id="taer:GT409_05330"/>
<dbReference type="PANTHER" id="PTHR47396:SF1">
    <property type="entry name" value="ATP-DEPENDENT HELICASE IRC3-RELATED"/>
    <property type="match status" value="1"/>
</dbReference>
<dbReference type="EC" id="3.1.21.3" evidence="4"/>
<dbReference type="InterPro" id="IPR001650">
    <property type="entry name" value="Helicase_C-like"/>
</dbReference>
<keyword evidence="4" id="KW-0255">Endonuclease</keyword>
<dbReference type="PROSITE" id="PS51192">
    <property type="entry name" value="HELICASE_ATP_BIND_1"/>
    <property type="match status" value="1"/>
</dbReference>
<dbReference type="CDD" id="cd18799">
    <property type="entry name" value="SF2_C_EcoAI-like"/>
    <property type="match status" value="1"/>
</dbReference>
<dbReference type="InterPro" id="IPR027417">
    <property type="entry name" value="P-loop_NTPase"/>
</dbReference>
<dbReference type="InterPro" id="IPR013670">
    <property type="entry name" value="EcoEI_R_C_dom"/>
</dbReference>
<evidence type="ECO:0000313" key="5">
    <source>
        <dbReference type="Proteomes" id="UP000464954"/>
    </source>
</evidence>
<dbReference type="Pfam" id="PF00271">
    <property type="entry name" value="Helicase_C"/>
    <property type="match status" value="1"/>
</dbReference>
<dbReference type="GO" id="GO:0009035">
    <property type="term" value="F:type I site-specific deoxyribonuclease activity"/>
    <property type="evidence" value="ECO:0007669"/>
    <property type="project" value="UniProtKB-EC"/>
</dbReference>
<dbReference type="SMART" id="SM00490">
    <property type="entry name" value="HELICc"/>
    <property type="match status" value="1"/>
</dbReference>
<keyword evidence="5" id="KW-1185">Reference proteome</keyword>
<dbReference type="Pfam" id="PF08463">
    <property type="entry name" value="EcoEI_R_C"/>
    <property type="match status" value="1"/>
</dbReference>
<name>A0A6P1MCQ0_9BACT</name>
<evidence type="ECO:0000259" key="3">
    <source>
        <dbReference type="PROSITE" id="PS51194"/>
    </source>
</evidence>
<dbReference type="GO" id="GO:0005524">
    <property type="term" value="F:ATP binding"/>
    <property type="evidence" value="ECO:0007669"/>
    <property type="project" value="InterPro"/>
</dbReference>
<keyword evidence="1" id="KW-0175">Coiled coil</keyword>
<organism evidence="4 5">
    <name type="scientific">Tichowtungia aerotolerans</name>
    <dbReference type="NCBI Taxonomy" id="2697043"/>
    <lineage>
        <taxon>Bacteria</taxon>
        <taxon>Pseudomonadati</taxon>
        <taxon>Kiritimatiellota</taxon>
        <taxon>Tichowtungiia</taxon>
        <taxon>Tichowtungiales</taxon>
        <taxon>Tichowtungiaceae</taxon>
        <taxon>Tichowtungia</taxon>
    </lineage>
</organism>
<dbReference type="SUPFAM" id="SSF52540">
    <property type="entry name" value="P-loop containing nucleoside triphosphate hydrolases"/>
    <property type="match status" value="1"/>
</dbReference>
<dbReference type="Pfam" id="PF04851">
    <property type="entry name" value="ResIII"/>
    <property type="match status" value="1"/>
</dbReference>
<protein>
    <submittedName>
        <fullName evidence="4">Type I restriction-modification system endonuclease</fullName>
        <ecNumber evidence="4">3.1.21.3</ecNumber>
    </submittedName>
</protein>
<dbReference type="GO" id="GO:0003677">
    <property type="term" value="F:DNA binding"/>
    <property type="evidence" value="ECO:0007669"/>
    <property type="project" value="InterPro"/>
</dbReference>
<feature type="coiled-coil region" evidence="1">
    <location>
        <begin position="150"/>
        <end position="177"/>
    </location>
</feature>
<dbReference type="Proteomes" id="UP000464954">
    <property type="component" value="Chromosome"/>
</dbReference>
<dbReference type="GO" id="GO:0006304">
    <property type="term" value="P:DNA modification"/>
    <property type="evidence" value="ECO:0007669"/>
    <property type="project" value="InterPro"/>
</dbReference>
<dbReference type="SMART" id="SM00487">
    <property type="entry name" value="DEXDc"/>
    <property type="match status" value="1"/>
</dbReference>
<dbReference type="PROSITE" id="PS51194">
    <property type="entry name" value="HELICASE_CTER"/>
    <property type="match status" value="1"/>
</dbReference>
<dbReference type="InterPro" id="IPR006935">
    <property type="entry name" value="Helicase/UvrB_N"/>
</dbReference>
<accession>A0A6P1MCQ0</accession>
<dbReference type="InterPro" id="IPR050742">
    <property type="entry name" value="Helicase_Restrict-Modif_Enz"/>
</dbReference>
<sequence length="1158" mass="132027">MQAADNQIGNFEFLKDHDPIFLQLASMAEAVFARDPNTTLIKLRQLGEAFARDMAARCGITFDEQAKQADLLYRLNRQVGLDNEVRELFHTLRIEGNKATHGFHTQHREAMNGLKLARVLAIWFHRTFGPNGDKFKPGPFVPPKDPSLCLRELQKQIEQLKASLTDANQEIESSHELAELVAREKKEFEVLAEKMDEDARTFEALASENEAKLANMQADYEKQLQALRDQLDAKAVRAATKNARKASGQVDLNEELTRILIDQQLIAAGWEADTQELTYSKGARPEPRKNKAIAEWPTVGRQSADYVLFSGMTPIAVVEAKRENVNVAGKIPQAERYAAGFRIEGDHYAAWRLAGQNRAWTDGDSGTFQIPFVYSCNGKPFVKQLKEKSGTWFRDVRASANLKKPLQGFHSPEGLLDRLARSKTEAHDALRNEGFAYLKLRDYQEKAIRKVEEGLEAGKTECLLAMATGTGKTRTIIGLMYRLLKAERFKRILFLVDRNTLGTQAQDFFDEAPLEQNSPLSKIYNIAELGDMAPEAETRIQVATVQAMVKRLFRSDNSLCVDEFDCIIVDEAHRGYTLDQEMTDGEIEFRDQAQYLSTYRRVLDWFDAVKIGMTATPAKHTTDIFGKPVYTYTYREAVADDWLRDHEPPIRYRTYLSENGIQFEKGETVEVVNMKSGEVDTAELEDEQNFEIDSFNRRVIADDFNRVICEALAEELDPFGEEKVLIFCVTDLHADKVKTQLDKQFKKLYGEDYNEKAVRKITGASDQVDKLIRRFKRERYPSIAITVDLLTTGVDVPRICHLVFLRRVRSRILYEQMVGRATRKCDEIGKTEFKIYDPVDLYAALDEVSTMKPIVKNPNISLDQLIQELLNPDCHAALADAEHSHADDVLDQINQKVLRVLRKAHKKAERNDKVRDKLNELEGIWGVEPAELHRHFHEIGPEKAAEFLRTHAGFVQQLDDVKTLIGTDSHPIISHHEDELIGKEQNFGVHERPGDYLQEFSEFVKSHLNESIALSTVVNRPKDLTRKQLKEVRLYLDQNGFPESSLKAAWRGETNQEIAAGIVGYIRQAAIGEALIPFDRRVEAAMEKIHSMRHWTTVQRKWLDRLAKQLNYEMVLDQQTVNDIFSNDGGANRLNIILHKQLEPVLETLSASLWNEAV</sequence>
<dbReference type="PANTHER" id="PTHR47396">
    <property type="entry name" value="TYPE I RESTRICTION ENZYME ECOKI R PROTEIN"/>
    <property type="match status" value="1"/>
</dbReference>
<reference evidence="4 5" key="1">
    <citation type="submission" date="2020-01" db="EMBL/GenBank/DDBJ databases">
        <title>Ponticoccus aerotolerans gen. nov., sp. nov., an anaerobic bacterium and proposal of Ponticoccusceae fam. nov., Ponticoccusles ord. nov. and Ponticoccuse classis nov. in the phylum Kiritimatiellaeota.</title>
        <authorList>
            <person name="Zhou L.Y."/>
            <person name="Du Z.J."/>
        </authorList>
    </citation>
    <scope>NUCLEOTIDE SEQUENCE [LARGE SCALE GENOMIC DNA]</scope>
    <source>
        <strain evidence="4 5">S-5007</strain>
    </source>
</reference>
<keyword evidence="4" id="KW-0378">Hydrolase</keyword>
<proteinExistence type="predicted"/>
<dbReference type="Gene3D" id="3.40.50.300">
    <property type="entry name" value="P-loop containing nucleotide triphosphate hydrolases"/>
    <property type="match status" value="2"/>
</dbReference>
<dbReference type="AlphaFoldDB" id="A0A6P1MCQ0"/>
<gene>
    <name evidence="4" type="primary">hsdR</name>
    <name evidence="4" type="ORF">GT409_05330</name>
</gene>
<dbReference type="RefSeq" id="WP_160630055.1">
    <property type="nucleotide sequence ID" value="NZ_CP047593.1"/>
</dbReference>
<feature type="domain" description="Helicase C-terminal" evidence="3">
    <location>
        <begin position="711"/>
        <end position="873"/>
    </location>
</feature>
<evidence type="ECO:0000259" key="2">
    <source>
        <dbReference type="PROSITE" id="PS51192"/>
    </source>
</evidence>
<dbReference type="Gene3D" id="3.90.1570.30">
    <property type="match status" value="1"/>
</dbReference>
<evidence type="ECO:0000256" key="1">
    <source>
        <dbReference type="SAM" id="Coils"/>
    </source>
</evidence>
<evidence type="ECO:0000313" key="4">
    <source>
        <dbReference type="EMBL" id="QHI70883.1"/>
    </source>
</evidence>
<dbReference type="EMBL" id="CP047593">
    <property type="protein sequence ID" value="QHI70883.1"/>
    <property type="molecule type" value="Genomic_DNA"/>
</dbReference>
<dbReference type="CDD" id="cd18032">
    <property type="entry name" value="DEXHc_RE_I_III_res"/>
    <property type="match status" value="1"/>
</dbReference>
<feature type="coiled-coil region" evidence="1">
    <location>
        <begin position="210"/>
        <end position="237"/>
    </location>
</feature>
<feature type="domain" description="Helicase ATP-binding" evidence="2">
    <location>
        <begin position="453"/>
        <end position="635"/>
    </location>
</feature>